<protein>
    <recommendedName>
        <fullName evidence="15">EH domain-containing protein</fullName>
    </recommendedName>
</protein>
<evidence type="ECO:0000256" key="9">
    <source>
        <dbReference type="ARBA" id="ARBA00025194"/>
    </source>
</evidence>
<evidence type="ECO:0000256" key="1">
    <source>
        <dbReference type="ARBA" id="ARBA00004125"/>
    </source>
</evidence>
<dbReference type="GO" id="GO:0006897">
    <property type="term" value="P:endocytosis"/>
    <property type="evidence" value="ECO:0007669"/>
    <property type="project" value="UniProtKB-KW"/>
</dbReference>
<dbReference type="PROSITE" id="PS50031">
    <property type="entry name" value="EH"/>
    <property type="match status" value="1"/>
</dbReference>
<evidence type="ECO:0000256" key="5">
    <source>
        <dbReference type="ARBA" id="ARBA00022583"/>
    </source>
</evidence>
<keyword evidence="8" id="KW-0206">Cytoskeleton</keyword>
<dbReference type="SMART" id="SM00027">
    <property type="entry name" value="EH"/>
    <property type="match status" value="1"/>
</dbReference>
<keyword evidence="6" id="KW-0967">Endosome</keyword>
<evidence type="ECO:0000256" key="8">
    <source>
        <dbReference type="ARBA" id="ARBA00023212"/>
    </source>
</evidence>
<feature type="domain" description="EH" evidence="11">
    <location>
        <begin position="599"/>
        <end position="688"/>
    </location>
</feature>
<feature type="region of interest" description="Disordered" evidence="10">
    <location>
        <begin position="22"/>
        <end position="510"/>
    </location>
</feature>
<keyword evidence="5" id="KW-0254">Endocytosis</keyword>
<dbReference type="InterPro" id="IPR000261">
    <property type="entry name" value="EH_dom"/>
</dbReference>
<dbReference type="Proteomes" id="UP000028524">
    <property type="component" value="Unassembled WGS sequence"/>
</dbReference>
<gene>
    <name evidence="13" type="ORF">S40285_00508</name>
</gene>
<evidence type="ECO:0000256" key="7">
    <source>
        <dbReference type="ARBA" id="ARBA00023203"/>
    </source>
</evidence>
<comment type="function">
    <text evidence="9">Component of the PAN1 actin cytoskeleton-regulatory complex required for the internalization of endosomes during actin-coupled endocytosis. The complex links the site of endocytosis to the cell membrane-associated actin cytoskeleton. Mediates uptake of external molecules and vacuolar degradation of plasma membrane proteins. Plays a role in the proper organization of the cell membrane-associated actin cytoskeleton and promotes its destabilization.</text>
</comment>
<comment type="subunit">
    <text evidence="4">Component of the PAN1 actin cytoskeleton-regulatory complex.</text>
</comment>
<organism evidence="13 14">
    <name type="scientific">Stachybotrys chlorohalonatus (strain IBT 40285)</name>
    <dbReference type="NCBI Taxonomy" id="1283841"/>
    <lineage>
        <taxon>Eukaryota</taxon>
        <taxon>Fungi</taxon>
        <taxon>Dikarya</taxon>
        <taxon>Ascomycota</taxon>
        <taxon>Pezizomycotina</taxon>
        <taxon>Sordariomycetes</taxon>
        <taxon>Hypocreomycetidae</taxon>
        <taxon>Hypocreales</taxon>
        <taxon>Stachybotryaceae</taxon>
        <taxon>Stachybotrys</taxon>
    </lineage>
</organism>
<sequence>MTSAGGPHVAASQDAASTALRGASLAFQKKKPAPPPANKDNGALTAATQVGTGRRQRASPPPSAARQMGTGSQHAAAAATTTSTRAPSTHAASHVAASNSSSNSGNEADGGSSTGLRPLQVPAGHGGTQSRVDPKSPSFIAATLAASRSASPSPKPRGTLGRKESDGPPGAGTGGNDASAPVVVDSGSIAPTGSLISMFERGKVDRTGDPAKRASPRRPSADSRGSIVEELQERTDRTRAADPVPALNPATRRLNPPYANAEHTTTTAKPEERSGSSVQAVPSAPKPKPQPKARPETPPSMMATRPTIEPSSPKPKPNPKPKALSPPASVGQGPAGGKSVSLGSEPKPAQQIPQEVVTRSSPEVVSLKPTRPARGSLDNGTAELVGIHTAKAQLQQPPIRSDARVSAKRPPTPPKPRGSQKKTTSHSNVQSDHSKSALLRRRSLDSISSDDTFVSASSIQSPERRPSPPPAQARPTQTRRHSAISAPASPTRAPSRLGRPSNASTSNLPLNSLTNAIVAGSLASARLTPHNTGSTLAAPSLPNRQKSPHLRPTLRQPPSASDEESDRHRKGPLRKFQKGKHAHNEGSRKRWREQMTQRERKRYEAVWASNRGLLVPQQKGPPPDQGDGSQCVANVVVREIWKRSRLPEDELAEVWDLVDRTRRGVLDRQEFVVGMWLIDQRLRGRKIPIRVSDSVWGSANGVQVVKPKVRR</sequence>
<evidence type="ECO:0000259" key="11">
    <source>
        <dbReference type="PROSITE" id="PS50031"/>
    </source>
</evidence>
<dbReference type="GO" id="GO:0010008">
    <property type="term" value="C:endosome membrane"/>
    <property type="evidence" value="ECO:0007669"/>
    <property type="project" value="UniProtKB-SubCell"/>
</dbReference>
<feature type="compositionally biased region" description="Basic and acidic residues" evidence="10">
    <location>
        <begin position="200"/>
        <end position="212"/>
    </location>
</feature>
<evidence type="ECO:0008006" key="15">
    <source>
        <dbReference type="Google" id="ProtNLM"/>
    </source>
</evidence>
<feature type="compositionally biased region" description="Basic and acidic residues" evidence="10">
    <location>
        <begin position="582"/>
        <end position="596"/>
    </location>
</feature>
<evidence type="ECO:0000256" key="4">
    <source>
        <dbReference type="ARBA" id="ARBA00011159"/>
    </source>
</evidence>
<keyword evidence="8" id="KW-0963">Cytoplasm</keyword>
<accession>A0A084QNF5</accession>
<feature type="compositionally biased region" description="Low complexity" evidence="10">
    <location>
        <begin position="141"/>
        <end position="152"/>
    </location>
</feature>
<dbReference type="InterPro" id="IPR002048">
    <property type="entry name" value="EF_hand_dom"/>
</dbReference>
<evidence type="ECO:0000256" key="3">
    <source>
        <dbReference type="ARBA" id="ARBA00004413"/>
    </source>
</evidence>
<feature type="compositionally biased region" description="Polar residues" evidence="10">
    <location>
        <begin position="529"/>
        <end position="545"/>
    </location>
</feature>
<dbReference type="STRING" id="1283841.A0A084QNF5"/>
<evidence type="ECO:0000256" key="2">
    <source>
        <dbReference type="ARBA" id="ARBA00004134"/>
    </source>
</evidence>
<dbReference type="EMBL" id="KL660597">
    <property type="protein sequence ID" value="KFA65490.1"/>
    <property type="molecule type" value="Genomic_DNA"/>
</dbReference>
<feature type="compositionally biased region" description="Polar residues" evidence="10">
    <location>
        <begin position="501"/>
        <end position="510"/>
    </location>
</feature>
<feature type="compositionally biased region" description="Polar residues" evidence="10">
    <location>
        <begin position="351"/>
        <end position="363"/>
    </location>
</feature>
<dbReference type="InParanoid" id="A0A084QNF5"/>
<keyword evidence="7" id="KW-0009">Actin-binding</keyword>
<dbReference type="GO" id="GO:0003779">
    <property type="term" value="F:actin binding"/>
    <property type="evidence" value="ECO:0007669"/>
    <property type="project" value="UniProtKB-KW"/>
</dbReference>
<evidence type="ECO:0000313" key="13">
    <source>
        <dbReference type="EMBL" id="KFA65490.1"/>
    </source>
</evidence>
<dbReference type="OMA" id="AEVWELV"/>
<dbReference type="GO" id="GO:0005509">
    <property type="term" value="F:calcium ion binding"/>
    <property type="evidence" value="ECO:0007669"/>
    <property type="project" value="InterPro"/>
</dbReference>
<dbReference type="OrthoDB" id="10045710at2759"/>
<keyword evidence="14" id="KW-1185">Reference proteome</keyword>
<evidence type="ECO:0000256" key="6">
    <source>
        <dbReference type="ARBA" id="ARBA00022753"/>
    </source>
</evidence>
<dbReference type="AlphaFoldDB" id="A0A084QNF5"/>
<proteinExistence type="predicted"/>
<comment type="subcellular location">
    <subcellularLocation>
        <location evidence="3">Cell membrane</location>
        <topology evidence="3">Peripheral membrane protein</topology>
        <orientation evidence="3">Cytoplasmic side</orientation>
    </subcellularLocation>
    <subcellularLocation>
        <location evidence="2">Cytoplasm</location>
        <location evidence="2">Cytoskeleton</location>
        <location evidence="2">Actin patch</location>
    </subcellularLocation>
    <subcellularLocation>
        <location evidence="1">Endosome membrane</location>
        <topology evidence="1">Peripheral membrane protein</topology>
        <orientation evidence="1">Cytoplasmic side</orientation>
    </subcellularLocation>
</comment>
<evidence type="ECO:0000256" key="10">
    <source>
        <dbReference type="SAM" id="MobiDB-lite"/>
    </source>
</evidence>
<dbReference type="Gene3D" id="1.10.238.10">
    <property type="entry name" value="EF-hand"/>
    <property type="match status" value="1"/>
</dbReference>
<feature type="compositionally biased region" description="Low complexity" evidence="10">
    <location>
        <begin position="74"/>
        <end position="111"/>
    </location>
</feature>
<dbReference type="GO" id="GO:0030479">
    <property type="term" value="C:actin cortical patch"/>
    <property type="evidence" value="ECO:0007669"/>
    <property type="project" value="UniProtKB-SubCell"/>
</dbReference>
<dbReference type="PROSITE" id="PS50222">
    <property type="entry name" value="EF_HAND_2"/>
    <property type="match status" value="1"/>
</dbReference>
<dbReference type="Pfam" id="PF12763">
    <property type="entry name" value="EH"/>
    <property type="match status" value="1"/>
</dbReference>
<feature type="compositionally biased region" description="Pro residues" evidence="10">
    <location>
        <begin position="284"/>
        <end position="298"/>
    </location>
</feature>
<evidence type="ECO:0000313" key="14">
    <source>
        <dbReference type="Proteomes" id="UP000028524"/>
    </source>
</evidence>
<dbReference type="SUPFAM" id="SSF47473">
    <property type="entry name" value="EF-hand"/>
    <property type="match status" value="1"/>
</dbReference>
<feature type="compositionally biased region" description="Basic and acidic residues" evidence="10">
    <location>
        <begin position="231"/>
        <end position="240"/>
    </location>
</feature>
<dbReference type="GO" id="GO:0005886">
    <property type="term" value="C:plasma membrane"/>
    <property type="evidence" value="ECO:0007669"/>
    <property type="project" value="UniProtKB-SubCell"/>
</dbReference>
<dbReference type="InterPro" id="IPR011992">
    <property type="entry name" value="EF-hand-dom_pair"/>
</dbReference>
<dbReference type="CDD" id="cd00052">
    <property type="entry name" value="EH"/>
    <property type="match status" value="1"/>
</dbReference>
<feature type="region of interest" description="Disordered" evidence="10">
    <location>
        <begin position="529"/>
        <end position="596"/>
    </location>
</feature>
<reference evidence="13 14" key="1">
    <citation type="journal article" date="2014" name="BMC Genomics">
        <title>Comparative genome sequencing reveals chemotype-specific gene clusters in the toxigenic black mold Stachybotrys.</title>
        <authorList>
            <person name="Semeiks J."/>
            <person name="Borek D."/>
            <person name="Otwinowski Z."/>
            <person name="Grishin N.V."/>
        </authorList>
    </citation>
    <scope>NUCLEOTIDE SEQUENCE [LARGE SCALE GENOMIC DNA]</scope>
    <source>
        <strain evidence="13 14">IBT 40285</strain>
    </source>
</reference>
<feature type="domain" description="EF-hand" evidence="12">
    <location>
        <begin position="646"/>
        <end position="681"/>
    </location>
</feature>
<name>A0A084QNF5_STAC4</name>
<evidence type="ECO:0000259" key="12">
    <source>
        <dbReference type="PROSITE" id="PS50222"/>
    </source>
</evidence>
<feature type="compositionally biased region" description="Basic residues" evidence="10">
    <location>
        <begin position="568"/>
        <end position="581"/>
    </location>
</feature>
<dbReference type="HOGENOM" id="CLU_014603_0_0_1"/>